<comment type="caution">
    <text evidence="3">The sequence shown here is derived from an EMBL/GenBank/DDBJ whole genome shotgun (WGS) entry which is preliminary data.</text>
</comment>
<dbReference type="EMBL" id="SMYL01000002">
    <property type="protein sequence ID" value="TDK67595.1"/>
    <property type="molecule type" value="Genomic_DNA"/>
</dbReference>
<dbReference type="Gene3D" id="3.30.9.10">
    <property type="entry name" value="D-Amino Acid Oxidase, subunit A, domain 2"/>
    <property type="match status" value="1"/>
</dbReference>
<protein>
    <submittedName>
        <fullName evidence="3">FAD-binding oxidoreductase</fullName>
    </submittedName>
</protein>
<dbReference type="InterPro" id="IPR006076">
    <property type="entry name" value="FAD-dep_OxRdtase"/>
</dbReference>
<reference evidence="3 4" key="1">
    <citation type="submission" date="2019-03" db="EMBL/GenBank/DDBJ databases">
        <title>Sapientia aquatica gen. nov., sp. nov., isolated from a crater lake.</title>
        <authorList>
            <person name="Felfoldi T."/>
            <person name="Szabo A."/>
            <person name="Toth E."/>
            <person name="Schumann P."/>
            <person name="Keki Z."/>
            <person name="Marialigeti K."/>
            <person name="Mathe I."/>
        </authorList>
    </citation>
    <scope>NUCLEOTIDE SEQUENCE [LARGE SCALE GENOMIC DNA]</scope>
    <source>
        <strain evidence="3 4">SA-152</strain>
    </source>
</reference>
<dbReference type="SUPFAM" id="SSF51905">
    <property type="entry name" value="FAD/NAD(P)-binding domain"/>
    <property type="match status" value="1"/>
</dbReference>
<dbReference type="RefSeq" id="WP_133327000.1">
    <property type="nucleotide sequence ID" value="NZ_SMYL01000002.1"/>
</dbReference>
<keyword evidence="1" id="KW-0560">Oxidoreductase</keyword>
<dbReference type="PANTHER" id="PTHR13847:SF281">
    <property type="entry name" value="FAD DEPENDENT OXIDOREDUCTASE DOMAIN-CONTAINING PROTEIN"/>
    <property type="match status" value="1"/>
</dbReference>
<accession>A0A4R5W574</accession>
<keyword evidence="4" id="KW-1185">Reference proteome</keyword>
<gene>
    <name evidence="3" type="ORF">E2I14_07570</name>
</gene>
<dbReference type="Gene3D" id="3.50.50.60">
    <property type="entry name" value="FAD/NAD(P)-binding domain"/>
    <property type="match status" value="1"/>
</dbReference>
<name>A0A4R5W574_9BURK</name>
<sequence>MFLRDSQHVPSYYASNVEAQPRAAQTHDLQTEVLIIGAGFSGLHTGLRLALAGKKVTMIDASRIAWAASGRNGGMAILGWSSDMGPIEQALGLNDAKVLWGLMREAASELKQLPQRFGFDCDYRPGHLWASVLARRVAGLREWQEHAAQKWNYDSLQLIEKKEVPNWVNSGRYQAALYDPEAGHIHPLKLALGLARAFEQAGGQIFEQTRAVAYQEVGNQLHVTTERGQIKCDQLVLACNSYIDQLDAGLSRKILPVGTFMVTTEVLGQERAKALIPSNACVTDNQFILDYFRLTADHRLLFGGGCTYLGGIPADIPAAMRPNLERVFPTLKGVKIDYAWGGHIDISMHRTPEIGCRGNVYWMQGYSGHGVLPTCVSGRVVAEAILGQRDHLALFMRLSHPPFPGGAILAPWLEAAGKCWYRLRDFF</sequence>
<feature type="domain" description="FAD dependent oxidoreductase" evidence="2">
    <location>
        <begin position="33"/>
        <end position="383"/>
    </location>
</feature>
<dbReference type="GO" id="GO:0005737">
    <property type="term" value="C:cytoplasm"/>
    <property type="evidence" value="ECO:0007669"/>
    <property type="project" value="TreeGrafter"/>
</dbReference>
<organism evidence="3 4">
    <name type="scientific">Sapientia aquatica</name>
    <dbReference type="NCBI Taxonomy" id="1549640"/>
    <lineage>
        <taxon>Bacteria</taxon>
        <taxon>Pseudomonadati</taxon>
        <taxon>Pseudomonadota</taxon>
        <taxon>Betaproteobacteria</taxon>
        <taxon>Burkholderiales</taxon>
        <taxon>Oxalobacteraceae</taxon>
        <taxon>Sapientia</taxon>
    </lineage>
</organism>
<evidence type="ECO:0000259" key="2">
    <source>
        <dbReference type="Pfam" id="PF01266"/>
    </source>
</evidence>
<dbReference type="AlphaFoldDB" id="A0A4R5W574"/>
<evidence type="ECO:0000256" key="1">
    <source>
        <dbReference type="ARBA" id="ARBA00023002"/>
    </source>
</evidence>
<dbReference type="OrthoDB" id="9342835at2"/>
<dbReference type="InterPro" id="IPR036188">
    <property type="entry name" value="FAD/NAD-bd_sf"/>
</dbReference>
<dbReference type="Pfam" id="PF01266">
    <property type="entry name" value="DAO"/>
    <property type="match status" value="1"/>
</dbReference>
<evidence type="ECO:0000313" key="4">
    <source>
        <dbReference type="Proteomes" id="UP000294829"/>
    </source>
</evidence>
<dbReference type="Proteomes" id="UP000294829">
    <property type="component" value="Unassembled WGS sequence"/>
</dbReference>
<proteinExistence type="predicted"/>
<evidence type="ECO:0000313" key="3">
    <source>
        <dbReference type="EMBL" id="TDK67595.1"/>
    </source>
</evidence>
<dbReference type="PANTHER" id="PTHR13847">
    <property type="entry name" value="SARCOSINE DEHYDROGENASE-RELATED"/>
    <property type="match status" value="1"/>
</dbReference>
<dbReference type="GO" id="GO:0016491">
    <property type="term" value="F:oxidoreductase activity"/>
    <property type="evidence" value="ECO:0007669"/>
    <property type="project" value="UniProtKB-KW"/>
</dbReference>